<keyword evidence="3" id="KW-1185">Reference proteome</keyword>
<dbReference type="EMBL" id="FN649760">
    <property type="protein sequence ID" value="CBJ33961.1"/>
    <property type="molecule type" value="Genomic_DNA"/>
</dbReference>
<feature type="compositionally biased region" description="Basic and acidic residues" evidence="1">
    <location>
        <begin position="77"/>
        <end position="95"/>
    </location>
</feature>
<dbReference type="InParanoid" id="D7G6M2"/>
<protein>
    <submittedName>
        <fullName evidence="2">Uncharacterized protein</fullName>
    </submittedName>
</protein>
<feature type="region of interest" description="Disordered" evidence="1">
    <location>
        <begin position="1"/>
        <end position="27"/>
    </location>
</feature>
<evidence type="ECO:0000313" key="2">
    <source>
        <dbReference type="EMBL" id="CBJ33961.1"/>
    </source>
</evidence>
<evidence type="ECO:0000313" key="3">
    <source>
        <dbReference type="Proteomes" id="UP000002630"/>
    </source>
</evidence>
<dbReference type="AlphaFoldDB" id="D7G6M2"/>
<feature type="region of interest" description="Disordered" evidence="1">
    <location>
        <begin position="60"/>
        <end position="95"/>
    </location>
</feature>
<reference evidence="2 3" key="1">
    <citation type="journal article" date="2010" name="Nature">
        <title>The Ectocarpus genome and the independent evolution of multicellularity in brown algae.</title>
        <authorList>
            <person name="Cock J.M."/>
            <person name="Sterck L."/>
            <person name="Rouze P."/>
            <person name="Scornet D."/>
            <person name="Allen A.E."/>
            <person name="Amoutzias G."/>
            <person name="Anthouard V."/>
            <person name="Artiguenave F."/>
            <person name="Aury J.M."/>
            <person name="Badger J.H."/>
            <person name="Beszteri B."/>
            <person name="Billiau K."/>
            <person name="Bonnet E."/>
            <person name="Bothwell J.H."/>
            <person name="Bowler C."/>
            <person name="Boyen C."/>
            <person name="Brownlee C."/>
            <person name="Carrano C.J."/>
            <person name="Charrier B."/>
            <person name="Cho G.Y."/>
            <person name="Coelho S.M."/>
            <person name="Collen J."/>
            <person name="Corre E."/>
            <person name="Da Silva C."/>
            <person name="Delage L."/>
            <person name="Delaroque N."/>
            <person name="Dittami S.M."/>
            <person name="Doulbeau S."/>
            <person name="Elias M."/>
            <person name="Farnham G."/>
            <person name="Gachon C.M."/>
            <person name="Gschloessl B."/>
            <person name="Heesch S."/>
            <person name="Jabbari K."/>
            <person name="Jubin C."/>
            <person name="Kawai H."/>
            <person name="Kimura K."/>
            <person name="Kloareg B."/>
            <person name="Kupper F.C."/>
            <person name="Lang D."/>
            <person name="Le Bail A."/>
            <person name="Leblanc C."/>
            <person name="Lerouge P."/>
            <person name="Lohr M."/>
            <person name="Lopez P.J."/>
            <person name="Martens C."/>
            <person name="Maumus F."/>
            <person name="Michel G."/>
            <person name="Miranda-Saavedra D."/>
            <person name="Morales J."/>
            <person name="Moreau H."/>
            <person name="Motomura T."/>
            <person name="Nagasato C."/>
            <person name="Napoli C.A."/>
            <person name="Nelson D.R."/>
            <person name="Nyvall-Collen P."/>
            <person name="Peters A.F."/>
            <person name="Pommier C."/>
            <person name="Potin P."/>
            <person name="Poulain J."/>
            <person name="Quesneville H."/>
            <person name="Read B."/>
            <person name="Rensing S.A."/>
            <person name="Ritter A."/>
            <person name="Rousvoal S."/>
            <person name="Samanta M."/>
            <person name="Samson G."/>
            <person name="Schroeder D.C."/>
            <person name="Segurens B."/>
            <person name="Strittmatter M."/>
            <person name="Tonon T."/>
            <person name="Tregear J.W."/>
            <person name="Valentin K."/>
            <person name="von Dassow P."/>
            <person name="Yamagishi T."/>
            <person name="Van de Peer Y."/>
            <person name="Wincker P."/>
        </authorList>
    </citation>
    <scope>NUCLEOTIDE SEQUENCE [LARGE SCALE GENOMIC DNA]</scope>
    <source>
        <strain evidence="3">Ec32 / CCAP1310/4</strain>
    </source>
</reference>
<organism evidence="2 3">
    <name type="scientific">Ectocarpus siliculosus</name>
    <name type="common">Brown alga</name>
    <name type="synonym">Conferva siliculosa</name>
    <dbReference type="NCBI Taxonomy" id="2880"/>
    <lineage>
        <taxon>Eukaryota</taxon>
        <taxon>Sar</taxon>
        <taxon>Stramenopiles</taxon>
        <taxon>Ochrophyta</taxon>
        <taxon>PX clade</taxon>
        <taxon>Phaeophyceae</taxon>
        <taxon>Ectocarpales</taxon>
        <taxon>Ectocarpaceae</taxon>
        <taxon>Ectocarpus</taxon>
    </lineage>
</organism>
<proteinExistence type="predicted"/>
<name>D7G6M2_ECTSI</name>
<dbReference type="Proteomes" id="UP000002630">
    <property type="component" value="Unassembled WGS sequence"/>
</dbReference>
<accession>D7G6M2</accession>
<gene>
    <name evidence="2" type="ORF">Esi_0764_0010</name>
</gene>
<evidence type="ECO:0000256" key="1">
    <source>
        <dbReference type="SAM" id="MobiDB-lite"/>
    </source>
</evidence>
<sequence length="95" mass="10341">MASSLAVPTPSPFRESASGNPNARREAEWDSVGIVDAGVLDLVAEEQLRQEYGHRRRPLVLRVGQGGGTRAAAPEAGGERGRQGCRRERWRSSPF</sequence>